<dbReference type="Proteomes" id="UP001594351">
    <property type="component" value="Unassembled WGS sequence"/>
</dbReference>
<feature type="signal peptide" evidence="1">
    <location>
        <begin position="1"/>
        <end position="22"/>
    </location>
</feature>
<sequence length="143" mass="16195">MQTGKRALVLVWIVVFICSTVAANGQSIQENVRSELKDNFELCVKKLKGPYTENFCVCQDGSRVAVAGPDGKVIPRPCGDKGQLFCAAFRAPWAENLARHGLYLGNIFARDLHLWNSFFDHHNLVRGYILERHFVETHPKQPR</sequence>
<evidence type="ECO:0000313" key="3">
    <source>
        <dbReference type="Proteomes" id="UP001594351"/>
    </source>
</evidence>
<reference evidence="2 3" key="1">
    <citation type="submission" date="2024-09" db="EMBL/GenBank/DDBJ databases">
        <title>Laminarin stimulates single cell rates of sulfate reduction while oxygen inhibits transcriptomic activity in coastal marine sediment.</title>
        <authorList>
            <person name="Lindsay M."/>
            <person name="Orcutt B."/>
            <person name="Emerson D."/>
            <person name="Stepanauskas R."/>
            <person name="D'Angelo T."/>
        </authorList>
    </citation>
    <scope>NUCLEOTIDE SEQUENCE [LARGE SCALE GENOMIC DNA]</scope>
    <source>
        <strain evidence="2">SAG AM-311-K15</strain>
    </source>
</reference>
<dbReference type="EMBL" id="JBHPBY010000304">
    <property type="protein sequence ID" value="MFC1852372.1"/>
    <property type="molecule type" value="Genomic_DNA"/>
</dbReference>
<feature type="chain" id="PRO_5045769664" evidence="1">
    <location>
        <begin position="23"/>
        <end position="143"/>
    </location>
</feature>
<gene>
    <name evidence="2" type="ORF">ACFL27_19415</name>
</gene>
<protein>
    <submittedName>
        <fullName evidence="2">Uncharacterized protein</fullName>
    </submittedName>
</protein>
<name>A0ABV6Z1P4_UNCC1</name>
<organism evidence="2 3">
    <name type="scientific">candidate division CSSED10-310 bacterium</name>
    <dbReference type="NCBI Taxonomy" id="2855610"/>
    <lineage>
        <taxon>Bacteria</taxon>
        <taxon>Bacteria division CSSED10-310</taxon>
    </lineage>
</organism>
<evidence type="ECO:0000313" key="2">
    <source>
        <dbReference type="EMBL" id="MFC1852372.1"/>
    </source>
</evidence>
<keyword evidence="3" id="KW-1185">Reference proteome</keyword>
<keyword evidence="1" id="KW-0732">Signal</keyword>
<comment type="caution">
    <text evidence="2">The sequence shown here is derived from an EMBL/GenBank/DDBJ whole genome shotgun (WGS) entry which is preliminary data.</text>
</comment>
<evidence type="ECO:0000256" key="1">
    <source>
        <dbReference type="SAM" id="SignalP"/>
    </source>
</evidence>
<proteinExistence type="predicted"/>
<accession>A0ABV6Z1P4</accession>